<dbReference type="eggNOG" id="COG3409">
    <property type="taxonomic scope" value="Bacteria"/>
</dbReference>
<dbReference type="PATRIC" id="fig|512565.3.peg.238"/>
<proteinExistence type="predicted"/>
<reference evidence="2 3" key="1">
    <citation type="submission" date="2012-02" db="EMBL/GenBank/DDBJ databases">
        <title>Complete genome sequence of Actinoplanes missouriensis 431 (= NBRC 102363).</title>
        <authorList>
            <person name="Ohnishi Y."/>
            <person name="Ishikawa J."/>
            <person name="Sekine M."/>
            <person name="Hosoyama A."/>
            <person name="Harada T."/>
            <person name="Narita H."/>
            <person name="Hata T."/>
            <person name="Konno Y."/>
            <person name="Tutikane K."/>
            <person name="Fujita N."/>
            <person name="Horinouchi S."/>
            <person name="Hayakawa M."/>
        </authorList>
    </citation>
    <scope>NUCLEOTIDE SEQUENCE [LARGE SCALE GENOMIC DNA]</scope>
    <source>
        <strain evidence="3">ATCC 14538 / DSM 43046 / CBS 188.64 / JCM 3121 / NBRC 102363 / NCIMB 12654 / NRRL B-3342 / UNCC 431</strain>
    </source>
</reference>
<accession>I0GXG9</accession>
<keyword evidence="3" id="KW-1185">Reference proteome</keyword>
<dbReference type="STRING" id="512565.AMIS_2360"/>
<dbReference type="OrthoDB" id="7671932at2"/>
<organism evidence="2 3">
    <name type="scientific">Actinoplanes missouriensis (strain ATCC 14538 / DSM 43046 / CBS 188.64 / JCM 3121 / NBRC 102363 / NCIMB 12654 / NRRL B-3342 / UNCC 431)</name>
    <dbReference type="NCBI Taxonomy" id="512565"/>
    <lineage>
        <taxon>Bacteria</taxon>
        <taxon>Bacillati</taxon>
        <taxon>Actinomycetota</taxon>
        <taxon>Actinomycetes</taxon>
        <taxon>Micromonosporales</taxon>
        <taxon>Micromonosporaceae</taxon>
        <taxon>Actinoplanes</taxon>
    </lineage>
</organism>
<dbReference type="AlphaFoldDB" id="I0GXG9"/>
<dbReference type="Proteomes" id="UP000007882">
    <property type="component" value="Chromosome"/>
</dbReference>
<evidence type="ECO:0000313" key="2">
    <source>
        <dbReference type="EMBL" id="BAL85456.1"/>
    </source>
</evidence>
<name>I0GXG9_ACTM4</name>
<protein>
    <submittedName>
        <fullName evidence="2">Uncharacterized protein</fullName>
    </submittedName>
</protein>
<evidence type="ECO:0000256" key="1">
    <source>
        <dbReference type="SAM" id="MobiDB-lite"/>
    </source>
</evidence>
<gene>
    <name evidence="2" type="ordered locus">AMIS_2360</name>
</gene>
<dbReference type="RefSeq" id="WP_014440356.1">
    <property type="nucleotide sequence ID" value="NC_017093.1"/>
</dbReference>
<sequence length="285" mass="31157">MADWMLVPCLVKLRDEFNSVAPRRDKGADGAIGDSSHTSSSDHTPDEDSDVLRDHDADDKNEVHAVDVDSDGPWPDGSGREAGGWFDRRIQHIAAQERIEYASPDVYGRLQYIIWRGRIISRSWGWSEWRTYSGASKHFDHAHISARYLTRTESDTRPWGVEEDDVTPEQLRAAVKAELKDALPDFAKAVGDLKVNVNPGTGKTPNWQRWSNVDAYGSPERARILAAIGALAKQVAALGGKDLVDEDAIVDAVLAGLTPERIAAGIPDGIAQDVVDALGERLAAA</sequence>
<dbReference type="EMBL" id="AP012319">
    <property type="protein sequence ID" value="BAL85456.1"/>
    <property type="molecule type" value="Genomic_DNA"/>
</dbReference>
<feature type="compositionally biased region" description="Basic and acidic residues" evidence="1">
    <location>
        <begin position="43"/>
        <end position="54"/>
    </location>
</feature>
<dbReference type="HOGENOM" id="CLU_975320_0_0_11"/>
<evidence type="ECO:0000313" key="3">
    <source>
        <dbReference type="Proteomes" id="UP000007882"/>
    </source>
</evidence>
<feature type="region of interest" description="Disordered" evidence="1">
    <location>
        <begin position="22"/>
        <end position="54"/>
    </location>
</feature>
<dbReference type="KEGG" id="ams:AMIS_2360"/>